<dbReference type="InterPro" id="IPR007627">
    <property type="entry name" value="RNA_pol_sigma70_r2"/>
</dbReference>
<feature type="domain" description="RNA polymerase sigma factor 70 region 4 type 2" evidence="6">
    <location>
        <begin position="125"/>
        <end position="166"/>
    </location>
</feature>
<dbReference type="OrthoDB" id="9794372at2"/>
<dbReference type="InterPro" id="IPR036388">
    <property type="entry name" value="WH-like_DNA-bd_sf"/>
</dbReference>
<evidence type="ECO:0000256" key="4">
    <source>
        <dbReference type="ARBA" id="ARBA00023163"/>
    </source>
</evidence>
<accession>A0A1N7P6A8</accession>
<feature type="domain" description="RNA polymerase sigma-70 region 2" evidence="5">
    <location>
        <begin position="28"/>
        <end position="91"/>
    </location>
</feature>
<name>A0A1N7P6A8_9PROT</name>
<keyword evidence="3" id="KW-0731">Sigma factor</keyword>
<dbReference type="SUPFAM" id="SSF88946">
    <property type="entry name" value="Sigma2 domain of RNA polymerase sigma factors"/>
    <property type="match status" value="1"/>
</dbReference>
<evidence type="ECO:0000256" key="2">
    <source>
        <dbReference type="ARBA" id="ARBA00023015"/>
    </source>
</evidence>
<dbReference type="InterPro" id="IPR013249">
    <property type="entry name" value="RNA_pol_sigma70_r4_t2"/>
</dbReference>
<dbReference type="RefSeq" id="WP_084194919.1">
    <property type="nucleotide sequence ID" value="NZ_FTOA01000006.1"/>
</dbReference>
<organism evidence="7 8">
    <name type="scientific">Insolitispirillum peregrinum</name>
    <dbReference type="NCBI Taxonomy" id="80876"/>
    <lineage>
        <taxon>Bacteria</taxon>
        <taxon>Pseudomonadati</taxon>
        <taxon>Pseudomonadota</taxon>
        <taxon>Alphaproteobacteria</taxon>
        <taxon>Rhodospirillales</taxon>
        <taxon>Novispirillaceae</taxon>
        <taxon>Insolitispirillum</taxon>
    </lineage>
</organism>
<dbReference type="Gene3D" id="1.10.10.10">
    <property type="entry name" value="Winged helix-like DNA-binding domain superfamily/Winged helix DNA-binding domain"/>
    <property type="match status" value="1"/>
</dbReference>
<keyword evidence="4" id="KW-0804">Transcription</keyword>
<dbReference type="Gene3D" id="1.10.1740.10">
    <property type="match status" value="1"/>
</dbReference>
<evidence type="ECO:0000313" key="8">
    <source>
        <dbReference type="Proteomes" id="UP000185678"/>
    </source>
</evidence>
<protein>
    <submittedName>
        <fullName evidence="7">RNA polymerase sigma-70 factor, ECF subfamily</fullName>
    </submittedName>
</protein>
<dbReference type="InterPro" id="IPR013324">
    <property type="entry name" value="RNA_pol_sigma_r3/r4-like"/>
</dbReference>
<dbReference type="Pfam" id="PF08281">
    <property type="entry name" value="Sigma70_r4_2"/>
    <property type="match status" value="1"/>
</dbReference>
<dbReference type="AlphaFoldDB" id="A0A1N7P6A8"/>
<dbReference type="NCBIfam" id="TIGR02937">
    <property type="entry name" value="sigma70-ECF"/>
    <property type="match status" value="1"/>
</dbReference>
<proteinExistence type="inferred from homology"/>
<evidence type="ECO:0000259" key="5">
    <source>
        <dbReference type="Pfam" id="PF04542"/>
    </source>
</evidence>
<dbReference type="GO" id="GO:0006352">
    <property type="term" value="P:DNA-templated transcription initiation"/>
    <property type="evidence" value="ECO:0007669"/>
    <property type="project" value="InterPro"/>
</dbReference>
<dbReference type="Pfam" id="PF04542">
    <property type="entry name" value="Sigma70_r2"/>
    <property type="match status" value="1"/>
</dbReference>
<dbReference type="SUPFAM" id="SSF88659">
    <property type="entry name" value="Sigma3 and sigma4 domains of RNA polymerase sigma factors"/>
    <property type="match status" value="1"/>
</dbReference>
<dbReference type="STRING" id="80876.SAMN05421779_10699"/>
<evidence type="ECO:0000313" key="7">
    <source>
        <dbReference type="EMBL" id="SIT06123.1"/>
    </source>
</evidence>
<dbReference type="GO" id="GO:0016987">
    <property type="term" value="F:sigma factor activity"/>
    <property type="evidence" value="ECO:0007669"/>
    <property type="project" value="UniProtKB-KW"/>
</dbReference>
<dbReference type="PANTHER" id="PTHR43133:SF63">
    <property type="entry name" value="RNA POLYMERASE SIGMA FACTOR FECI-RELATED"/>
    <property type="match status" value="1"/>
</dbReference>
<dbReference type="Proteomes" id="UP000185678">
    <property type="component" value="Unassembled WGS sequence"/>
</dbReference>
<reference evidence="7 8" key="1">
    <citation type="submission" date="2017-01" db="EMBL/GenBank/DDBJ databases">
        <authorList>
            <person name="Mah S.A."/>
            <person name="Swanson W.J."/>
            <person name="Moy G.W."/>
            <person name="Vacquier V.D."/>
        </authorList>
    </citation>
    <scope>NUCLEOTIDE SEQUENCE [LARGE SCALE GENOMIC DNA]</scope>
    <source>
        <strain evidence="7 8">DSM 11589</strain>
    </source>
</reference>
<evidence type="ECO:0000259" key="6">
    <source>
        <dbReference type="Pfam" id="PF08281"/>
    </source>
</evidence>
<dbReference type="InterPro" id="IPR014284">
    <property type="entry name" value="RNA_pol_sigma-70_dom"/>
</dbReference>
<evidence type="ECO:0000256" key="3">
    <source>
        <dbReference type="ARBA" id="ARBA00023082"/>
    </source>
</evidence>
<keyword evidence="8" id="KW-1185">Reference proteome</keyword>
<evidence type="ECO:0000256" key="1">
    <source>
        <dbReference type="ARBA" id="ARBA00010641"/>
    </source>
</evidence>
<dbReference type="PANTHER" id="PTHR43133">
    <property type="entry name" value="RNA POLYMERASE ECF-TYPE SIGMA FACTO"/>
    <property type="match status" value="1"/>
</dbReference>
<dbReference type="InterPro" id="IPR039425">
    <property type="entry name" value="RNA_pol_sigma-70-like"/>
</dbReference>
<sequence length="200" mass="21727">MFHSTKTDDLCPPTSLSRPAAYLLDLATAARPTLLSIARRITGCPFQAEDVVQDVFLKLLPVGAPFHDDINEAYLYRMVRNLAIDRTRRQQLEERLFTDLDDTHSDSSADSLTAEQELIGSQALGAIEMALAGLSARDRAIFTQHRLDGVAQKDIAAHFRLSPAAVCTIVKKVHGLCQAALQAMDSAARDSAARPGGALQ</sequence>
<gene>
    <name evidence="7" type="ORF">SAMN05421779_10699</name>
</gene>
<dbReference type="InterPro" id="IPR013325">
    <property type="entry name" value="RNA_pol_sigma_r2"/>
</dbReference>
<dbReference type="EMBL" id="FTOA01000006">
    <property type="protein sequence ID" value="SIT06123.1"/>
    <property type="molecule type" value="Genomic_DNA"/>
</dbReference>
<comment type="similarity">
    <text evidence="1">Belongs to the sigma-70 factor family. ECF subfamily.</text>
</comment>
<dbReference type="GO" id="GO:0003677">
    <property type="term" value="F:DNA binding"/>
    <property type="evidence" value="ECO:0007669"/>
    <property type="project" value="InterPro"/>
</dbReference>
<keyword evidence="2" id="KW-0805">Transcription regulation</keyword>